<reference evidence="2" key="1">
    <citation type="submission" date="2025-08" db="UniProtKB">
        <authorList>
            <consortium name="RefSeq"/>
        </authorList>
    </citation>
    <scope>IDENTIFICATION</scope>
    <source>
        <tissue evidence="2">Leaves</tissue>
    </source>
</reference>
<dbReference type="InterPro" id="IPR039299">
    <property type="entry name" value="SEOA"/>
</dbReference>
<dbReference type="AlphaFoldDB" id="A0A6P9F8C4"/>
<protein>
    <submittedName>
        <fullName evidence="2">Uncharacterized protein LOC108992738 isoform X2</fullName>
    </submittedName>
</protein>
<dbReference type="RefSeq" id="XP_035550892.1">
    <property type="nucleotide sequence ID" value="XM_035694999.1"/>
</dbReference>
<dbReference type="Proteomes" id="UP000235220">
    <property type="component" value="Chromosome 10"/>
</dbReference>
<dbReference type="PANTHER" id="PTHR33232:SF18">
    <property type="entry name" value="PROTEIN SIEVE ELEMENT OCCLUSION B-LIKE"/>
    <property type="match status" value="1"/>
</dbReference>
<sequence length="180" mass="20486">MFCLSNDTVKTLDLSPLIEKISTNLELLKENLKDCGQQIAEQAPKPRLCTRILAVKATGPGVYVSEDYTFLYGSTNNGWKNQFLGHVTNIIRDLAKNHPKISIRKLDALKSNNGKLKVRAKELQARFKSDRGYVELYKDSRIIVGDYGTTIVKVLEKFDDWKGSLNQFGFGDCFKDYYHN</sequence>
<organism evidence="1 2">
    <name type="scientific">Juglans regia</name>
    <name type="common">English walnut</name>
    <dbReference type="NCBI Taxonomy" id="51240"/>
    <lineage>
        <taxon>Eukaryota</taxon>
        <taxon>Viridiplantae</taxon>
        <taxon>Streptophyta</taxon>
        <taxon>Embryophyta</taxon>
        <taxon>Tracheophyta</taxon>
        <taxon>Spermatophyta</taxon>
        <taxon>Magnoliopsida</taxon>
        <taxon>eudicotyledons</taxon>
        <taxon>Gunneridae</taxon>
        <taxon>Pentapetalae</taxon>
        <taxon>rosids</taxon>
        <taxon>fabids</taxon>
        <taxon>Fagales</taxon>
        <taxon>Juglandaceae</taxon>
        <taxon>Juglans</taxon>
    </lineage>
</organism>
<dbReference type="GO" id="GO:0010088">
    <property type="term" value="P:phloem development"/>
    <property type="evidence" value="ECO:0007669"/>
    <property type="project" value="InterPro"/>
</dbReference>
<evidence type="ECO:0000313" key="2">
    <source>
        <dbReference type="RefSeq" id="XP_035550892.1"/>
    </source>
</evidence>
<evidence type="ECO:0000313" key="1">
    <source>
        <dbReference type="Proteomes" id="UP000235220"/>
    </source>
</evidence>
<dbReference type="Gramene" id="Jr10_19210_p2">
    <property type="protein sequence ID" value="cds.Jr10_19210_p2"/>
    <property type="gene ID" value="Jr10_19210"/>
</dbReference>
<name>A0A6P9F8C4_JUGRE</name>
<dbReference type="GeneID" id="108992738"/>
<gene>
    <name evidence="2" type="primary">LOC108992738</name>
</gene>
<accession>A0A6P9F8C4</accession>
<proteinExistence type="predicted"/>
<keyword evidence="1" id="KW-1185">Reference proteome</keyword>
<dbReference type="PANTHER" id="PTHR33232">
    <property type="entry name" value="PROTEIN SIEVE ELEMENT OCCLUSION B-LIKE"/>
    <property type="match status" value="1"/>
</dbReference>